<dbReference type="PROSITE" id="PS50526">
    <property type="entry name" value="RDRP_SSRNA_NEG_NONSEG"/>
    <property type="match status" value="1"/>
</dbReference>
<proteinExistence type="predicted"/>
<dbReference type="Pfam" id="PF00946">
    <property type="entry name" value="Mononeg_RNA_pol"/>
    <property type="match status" value="1"/>
</dbReference>
<accession>A0A177B304</accession>
<organism evidence="2 3">
    <name type="scientific">Intoshia linei</name>
    <dbReference type="NCBI Taxonomy" id="1819745"/>
    <lineage>
        <taxon>Eukaryota</taxon>
        <taxon>Metazoa</taxon>
        <taxon>Spiralia</taxon>
        <taxon>Lophotrochozoa</taxon>
        <taxon>Mesozoa</taxon>
        <taxon>Orthonectida</taxon>
        <taxon>Rhopaluridae</taxon>
        <taxon>Intoshia</taxon>
    </lineage>
</organism>
<feature type="domain" description="RdRp catalytic" evidence="1">
    <location>
        <begin position="1"/>
        <end position="37"/>
    </location>
</feature>
<dbReference type="GO" id="GO:0004482">
    <property type="term" value="F:mRNA 5'-cap (guanine-N7-)-methyltransferase activity"/>
    <property type="evidence" value="ECO:0007669"/>
    <property type="project" value="InterPro"/>
</dbReference>
<dbReference type="GO" id="GO:0003968">
    <property type="term" value="F:RNA-directed RNA polymerase activity"/>
    <property type="evidence" value="ECO:0007669"/>
    <property type="project" value="InterPro"/>
</dbReference>
<sequence>MQSIREGSCNLGLLINVDETWCSTNFYIYEKYPLFKGRILCPESKRVARVGCLFNDMIINVSNTISSIGATALTIDQHFPSYRRSKVDKIGSKKLILLLFTSFSSIINEIHLINWVNYIGELKLKVFSDDQIVEKDRAIHVVHLNGHCEAVKTKEIVDIMYYNMKRKDSEKIISNCPACQKSMGLIMVQKIKPIITQKPRE</sequence>
<dbReference type="GO" id="GO:0005524">
    <property type="term" value="F:ATP binding"/>
    <property type="evidence" value="ECO:0007669"/>
    <property type="project" value="InterPro"/>
</dbReference>
<dbReference type="InterPro" id="IPR014023">
    <property type="entry name" value="Mononeg_RNA_pol_cat"/>
</dbReference>
<protein>
    <recommendedName>
        <fullName evidence="1">RdRp catalytic domain-containing protein</fullName>
    </recommendedName>
</protein>
<dbReference type="AlphaFoldDB" id="A0A177B304"/>
<evidence type="ECO:0000259" key="1">
    <source>
        <dbReference type="PROSITE" id="PS50526"/>
    </source>
</evidence>
<gene>
    <name evidence="2" type="ORF">A3Q56_04281</name>
</gene>
<dbReference type="Proteomes" id="UP000078046">
    <property type="component" value="Unassembled WGS sequence"/>
</dbReference>
<comment type="caution">
    <text evidence="2">The sequence shown here is derived from an EMBL/GenBank/DDBJ whole genome shotgun (WGS) entry which is preliminary data.</text>
</comment>
<evidence type="ECO:0000313" key="3">
    <source>
        <dbReference type="Proteomes" id="UP000078046"/>
    </source>
</evidence>
<keyword evidence="3" id="KW-1185">Reference proteome</keyword>
<reference evidence="2 3" key="1">
    <citation type="submission" date="2016-04" db="EMBL/GenBank/DDBJ databases">
        <title>The genome of Intoshia linei affirms orthonectids as highly simplified spiralians.</title>
        <authorList>
            <person name="Mikhailov K.V."/>
            <person name="Slusarev G.S."/>
            <person name="Nikitin M.A."/>
            <person name="Logacheva M.D."/>
            <person name="Penin A."/>
            <person name="Aleoshin V."/>
            <person name="Panchin Y.V."/>
        </authorList>
    </citation>
    <scope>NUCLEOTIDE SEQUENCE [LARGE SCALE GENOMIC DNA]</scope>
    <source>
        <strain evidence="2">Intl2013</strain>
        <tissue evidence="2">Whole animal</tissue>
    </source>
</reference>
<dbReference type="EMBL" id="LWCA01000535">
    <property type="protein sequence ID" value="OAF67981.1"/>
    <property type="molecule type" value="Genomic_DNA"/>
</dbReference>
<evidence type="ECO:0000313" key="2">
    <source>
        <dbReference type="EMBL" id="OAF67981.1"/>
    </source>
</evidence>
<name>A0A177B304_9BILA</name>